<evidence type="ECO:0000256" key="14">
    <source>
        <dbReference type="PIRNR" id="PIRNR006135"/>
    </source>
</evidence>
<reference evidence="17 18" key="1">
    <citation type="submission" date="2018-11" db="EMBL/GenBank/DDBJ databases">
        <title>Gemmobacter sp. nov., YIM 102744-1 draft genome.</title>
        <authorList>
            <person name="Li G."/>
            <person name="Jiang Y."/>
        </authorList>
    </citation>
    <scope>NUCLEOTIDE SEQUENCE [LARGE SCALE GENOMIC DNA]</scope>
    <source>
        <strain evidence="17 18">YIM 102744-1</strain>
    </source>
</reference>
<protein>
    <recommendedName>
        <fullName evidence="14">Bifunctional adenosylcobalamin biosynthesis protein</fullName>
        <ecNumber evidence="14">2.7.1.156</ecNumber>
        <ecNumber evidence="14">2.7.7.62</ecNumber>
    </recommendedName>
</protein>
<dbReference type="SUPFAM" id="SSF52540">
    <property type="entry name" value="P-loop containing nucleoside triphosphate hydrolases"/>
    <property type="match status" value="1"/>
</dbReference>
<dbReference type="GO" id="GO:0008820">
    <property type="term" value="F:cobinamide phosphate guanylyltransferase activity"/>
    <property type="evidence" value="ECO:0007669"/>
    <property type="project" value="UniProtKB-UniRule"/>
</dbReference>
<dbReference type="EMBL" id="RRAZ01000015">
    <property type="protein sequence ID" value="RRH73878.1"/>
    <property type="molecule type" value="Genomic_DNA"/>
</dbReference>
<dbReference type="GO" id="GO:0009236">
    <property type="term" value="P:cobalamin biosynthetic process"/>
    <property type="evidence" value="ECO:0007669"/>
    <property type="project" value="UniProtKB-UniRule"/>
</dbReference>
<feature type="binding site" evidence="16">
    <location>
        <begin position="28"/>
        <end position="35"/>
    </location>
    <ligand>
        <name>GTP</name>
        <dbReference type="ChEBI" id="CHEBI:37565"/>
    </ligand>
</feature>
<evidence type="ECO:0000256" key="1">
    <source>
        <dbReference type="ARBA" id="ARBA00000312"/>
    </source>
</evidence>
<gene>
    <name evidence="17" type="ORF">EG244_11340</name>
</gene>
<dbReference type="PIRSF" id="PIRSF006135">
    <property type="entry name" value="CobU"/>
    <property type="match status" value="1"/>
</dbReference>
<name>A0A3P3DMP1_9RHOB</name>
<dbReference type="Proteomes" id="UP000282125">
    <property type="component" value="Unassembled WGS sequence"/>
</dbReference>
<evidence type="ECO:0000256" key="4">
    <source>
        <dbReference type="ARBA" id="ARBA00003889"/>
    </source>
</evidence>
<sequence>MPRSRGNLRPQSLHGWRPRVADLTLVIGGARSGKSRYAEGLVRRHPGPWHYIATAQAFDTEMADRIAQHRADRGPDWITHEAPLELTDALRGIDEGVVLVDCLTLWLSNHLLAGSDLTAEAAALEAALQDHPCPVTLVSNEVGWGIVPDNALARAFRDAQGRLNQRLAARARHVITTIAGLPLGLKGDLP</sequence>
<evidence type="ECO:0000256" key="5">
    <source>
        <dbReference type="ARBA" id="ARBA00004692"/>
    </source>
</evidence>
<evidence type="ECO:0000313" key="18">
    <source>
        <dbReference type="Proteomes" id="UP000282125"/>
    </source>
</evidence>
<proteinExistence type="inferred from homology"/>
<dbReference type="PANTHER" id="PTHR34848">
    <property type="match status" value="1"/>
</dbReference>
<evidence type="ECO:0000256" key="12">
    <source>
        <dbReference type="ARBA" id="ARBA00022840"/>
    </source>
</evidence>
<comment type="similarity">
    <text evidence="7 14">Belongs to the CobU/CobP family.</text>
</comment>
<comment type="pathway">
    <text evidence="5 14">Cofactor biosynthesis; adenosylcobalamin biosynthesis; adenosylcobalamin from cob(II)yrinate a,c-diamide: step 6/7.</text>
</comment>
<evidence type="ECO:0000256" key="6">
    <source>
        <dbReference type="ARBA" id="ARBA00005159"/>
    </source>
</evidence>
<dbReference type="EC" id="2.7.7.62" evidence="14"/>
<feature type="binding site" evidence="16">
    <location>
        <position position="101"/>
    </location>
    <ligand>
        <name>GTP</name>
        <dbReference type="ChEBI" id="CHEBI:37565"/>
    </ligand>
</feature>
<evidence type="ECO:0000256" key="10">
    <source>
        <dbReference type="ARBA" id="ARBA00022741"/>
    </source>
</evidence>
<accession>A0A3P3DMP1</accession>
<evidence type="ECO:0000256" key="11">
    <source>
        <dbReference type="ARBA" id="ARBA00022777"/>
    </source>
</evidence>
<keyword evidence="8 14" id="KW-0169">Cobalamin biosynthesis</keyword>
<comment type="pathway">
    <text evidence="6 14">Cofactor biosynthesis; adenosylcobalamin biosynthesis; adenosylcobalamin from cob(II)yrinate a,c-diamide: step 5/7.</text>
</comment>
<keyword evidence="13 14" id="KW-0342">GTP-binding</keyword>
<dbReference type="GO" id="GO:0005524">
    <property type="term" value="F:ATP binding"/>
    <property type="evidence" value="ECO:0007669"/>
    <property type="project" value="UniProtKB-UniRule"/>
</dbReference>
<comment type="catalytic activity">
    <reaction evidence="2 14">
        <text>adenosylcob(III)inamide phosphate + GTP + H(+) = adenosylcob(III)inamide-GDP + diphosphate</text>
        <dbReference type="Rhea" id="RHEA:22712"/>
        <dbReference type="ChEBI" id="CHEBI:15378"/>
        <dbReference type="ChEBI" id="CHEBI:33019"/>
        <dbReference type="ChEBI" id="CHEBI:37565"/>
        <dbReference type="ChEBI" id="CHEBI:58502"/>
        <dbReference type="ChEBI" id="CHEBI:60487"/>
        <dbReference type="EC" id="2.7.7.62"/>
    </reaction>
</comment>
<evidence type="ECO:0000256" key="9">
    <source>
        <dbReference type="ARBA" id="ARBA00022679"/>
    </source>
</evidence>
<comment type="function">
    <text evidence="4 14">Catalyzes ATP-dependent phosphorylation of adenosylcobinamide and addition of GMP to adenosylcobinamide phosphate.</text>
</comment>
<dbReference type="NCBIfam" id="NF004469">
    <property type="entry name" value="PRK05800.1"/>
    <property type="match status" value="1"/>
</dbReference>
<comment type="caution">
    <text evidence="17">The sequence shown here is derived from an EMBL/GenBank/DDBJ whole genome shotgun (WGS) entry which is preliminary data.</text>
</comment>
<evidence type="ECO:0000256" key="13">
    <source>
        <dbReference type="ARBA" id="ARBA00023134"/>
    </source>
</evidence>
<feature type="binding site" evidence="16">
    <location>
        <begin position="70"/>
        <end position="73"/>
    </location>
    <ligand>
        <name>GTP</name>
        <dbReference type="ChEBI" id="CHEBI:37565"/>
    </ligand>
</feature>
<keyword evidence="9 14" id="KW-0808">Transferase</keyword>
<evidence type="ECO:0000256" key="7">
    <source>
        <dbReference type="ARBA" id="ARBA00007490"/>
    </source>
</evidence>
<feature type="binding site" evidence="16">
    <location>
        <begin position="53"/>
        <end position="55"/>
    </location>
    <ligand>
        <name>GTP</name>
        <dbReference type="ChEBI" id="CHEBI:37565"/>
    </ligand>
</feature>
<evidence type="ECO:0000256" key="3">
    <source>
        <dbReference type="ARBA" id="ARBA00001522"/>
    </source>
</evidence>
<keyword evidence="12 14" id="KW-0067">ATP-binding</keyword>
<dbReference type="InterPro" id="IPR027417">
    <property type="entry name" value="P-loop_NTPase"/>
</dbReference>
<dbReference type="UniPathway" id="UPA00148">
    <property type="reaction ID" value="UER00236"/>
</dbReference>
<dbReference type="InterPro" id="IPR003203">
    <property type="entry name" value="CobU/CobP"/>
</dbReference>
<keyword evidence="10 14" id="KW-0547">Nucleotide-binding</keyword>
<evidence type="ECO:0000256" key="8">
    <source>
        <dbReference type="ARBA" id="ARBA00022573"/>
    </source>
</evidence>
<evidence type="ECO:0000313" key="17">
    <source>
        <dbReference type="EMBL" id="RRH73878.1"/>
    </source>
</evidence>
<keyword evidence="18" id="KW-1185">Reference proteome</keyword>
<dbReference type="GO" id="GO:0043752">
    <property type="term" value="F:adenosylcobinamide kinase activity"/>
    <property type="evidence" value="ECO:0007669"/>
    <property type="project" value="UniProtKB-EC"/>
</dbReference>
<comment type="catalytic activity">
    <reaction evidence="1 14">
        <text>adenosylcob(III)inamide + ATP = adenosylcob(III)inamide phosphate + ADP + H(+)</text>
        <dbReference type="Rhea" id="RHEA:15769"/>
        <dbReference type="ChEBI" id="CHEBI:2480"/>
        <dbReference type="ChEBI" id="CHEBI:15378"/>
        <dbReference type="ChEBI" id="CHEBI:30616"/>
        <dbReference type="ChEBI" id="CHEBI:58502"/>
        <dbReference type="ChEBI" id="CHEBI:456216"/>
        <dbReference type="EC" id="2.7.1.156"/>
    </reaction>
</comment>
<feature type="binding site" evidence="16">
    <location>
        <position position="81"/>
    </location>
    <ligand>
        <name>GTP</name>
        <dbReference type="ChEBI" id="CHEBI:37565"/>
    </ligand>
</feature>
<keyword evidence="17" id="KW-0548">Nucleotidyltransferase</keyword>
<dbReference type="EC" id="2.7.1.156" evidence="14"/>
<evidence type="ECO:0000256" key="16">
    <source>
        <dbReference type="PIRSR" id="PIRSR006135-2"/>
    </source>
</evidence>
<dbReference type="Gene3D" id="3.40.50.300">
    <property type="entry name" value="P-loop containing nucleotide triphosphate hydrolases"/>
    <property type="match status" value="1"/>
</dbReference>
<feature type="active site" description="GMP-histidine intermediate" evidence="15">
    <location>
        <position position="69"/>
    </location>
</feature>
<dbReference type="PANTHER" id="PTHR34848:SF1">
    <property type="entry name" value="BIFUNCTIONAL ADENOSYLCOBALAMIN BIOSYNTHESIS PROTEIN COBU"/>
    <property type="match status" value="1"/>
</dbReference>
<dbReference type="AlphaFoldDB" id="A0A3P3DMP1"/>
<evidence type="ECO:0000256" key="15">
    <source>
        <dbReference type="PIRSR" id="PIRSR006135-1"/>
    </source>
</evidence>
<keyword evidence="11 14" id="KW-0418">Kinase</keyword>
<dbReference type="GO" id="GO:0005525">
    <property type="term" value="F:GTP binding"/>
    <property type="evidence" value="ECO:0007669"/>
    <property type="project" value="UniProtKB-UniRule"/>
</dbReference>
<dbReference type="OrthoDB" id="9788370at2"/>
<organism evidence="17 18">
    <name type="scientific">Falsigemmobacter faecalis</name>
    <dbReference type="NCBI Taxonomy" id="2488730"/>
    <lineage>
        <taxon>Bacteria</taxon>
        <taxon>Pseudomonadati</taxon>
        <taxon>Pseudomonadota</taxon>
        <taxon>Alphaproteobacteria</taxon>
        <taxon>Rhodobacterales</taxon>
        <taxon>Paracoccaceae</taxon>
        <taxon>Falsigemmobacter</taxon>
    </lineage>
</organism>
<evidence type="ECO:0000256" key="2">
    <source>
        <dbReference type="ARBA" id="ARBA00000711"/>
    </source>
</evidence>
<dbReference type="Pfam" id="PF02283">
    <property type="entry name" value="CobU"/>
    <property type="match status" value="1"/>
</dbReference>
<dbReference type="CDD" id="cd00544">
    <property type="entry name" value="CobU"/>
    <property type="match status" value="1"/>
</dbReference>
<comment type="catalytic activity">
    <reaction evidence="3">
        <text>adenosylcob(III)inamide + GTP = adenosylcob(III)inamide phosphate + GDP + H(+)</text>
        <dbReference type="Rhea" id="RHEA:15765"/>
        <dbReference type="ChEBI" id="CHEBI:2480"/>
        <dbReference type="ChEBI" id="CHEBI:15378"/>
        <dbReference type="ChEBI" id="CHEBI:37565"/>
        <dbReference type="ChEBI" id="CHEBI:58189"/>
        <dbReference type="ChEBI" id="CHEBI:58502"/>
        <dbReference type="EC" id="2.7.1.156"/>
    </reaction>
</comment>